<evidence type="ECO:0000313" key="1">
    <source>
        <dbReference type="EMBL" id="CAK0787773.1"/>
    </source>
</evidence>
<keyword evidence="2" id="KW-1185">Reference proteome</keyword>
<accession>A0AAV1IKB7</accession>
<dbReference type="Proteomes" id="UP001314263">
    <property type="component" value="Unassembled WGS sequence"/>
</dbReference>
<gene>
    <name evidence="1" type="ORF">CVIRNUC_010995</name>
</gene>
<proteinExistence type="predicted"/>
<comment type="caution">
    <text evidence="1">The sequence shown here is derived from an EMBL/GenBank/DDBJ whole genome shotgun (WGS) entry which is preliminary data.</text>
</comment>
<evidence type="ECO:0000313" key="2">
    <source>
        <dbReference type="Proteomes" id="UP001314263"/>
    </source>
</evidence>
<organism evidence="1 2">
    <name type="scientific">Coccomyxa viridis</name>
    <dbReference type="NCBI Taxonomy" id="1274662"/>
    <lineage>
        <taxon>Eukaryota</taxon>
        <taxon>Viridiplantae</taxon>
        <taxon>Chlorophyta</taxon>
        <taxon>core chlorophytes</taxon>
        <taxon>Trebouxiophyceae</taxon>
        <taxon>Trebouxiophyceae incertae sedis</taxon>
        <taxon>Coccomyxaceae</taxon>
        <taxon>Coccomyxa</taxon>
    </lineage>
</organism>
<reference evidence="1 2" key="1">
    <citation type="submission" date="2023-10" db="EMBL/GenBank/DDBJ databases">
        <authorList>
            <person name="Maclean D."/>
            <person name="Macfadyen A."/>
        </authorList>
    </citation>
    <scope>NUCLEOTIDE SEQUENCE [LARGE SCALE GENOMIC DNA]</scope>
</reference>
<dbReference type="EMBL" id="CAUYUE010000018">
    <property type="protein sequence ID" value="CAK0787773.1"/>
    <property type="molecule type" value="Genomic_DNA"/>
</dbReference>
<sequence>MPQFWSGFCTFKAEGMWTDHMICSPQKQADILEYYRSRRHIPGFAELLSFTPCELWPVIRGRTLWLVGDSHMVDLFRALACAVGSFWDYNFKGAFPMAAEKVALDAMAEHVAHSTGPECLPLLEGTLVCLMRVNHGEVFMGHALPILERMTQPSDIAVVNFAAWHGAGANPYLMEMFQTLARLVEERRAQLPHIIWKEMVPTHWDQQHGLYEAKAGPHVCKPLKVALQSDGTLQDIDGYSQLILEQGHENTYAREAFQNSSIIMTAFYNATVELFDFHRDLDRGRGHECSHYCFSGAPQVWVYYLYKAIKEAPWFEPLPVNQ</sequence>
<dbReference type="AlphaFoldDB" id="A0AAV1IKB7"/>
<protein>
    <submittedName>
        <fullName evidence="1">Uncharacterized protein</fullName>
    </submittedName>
</protein>
<name>A0AAV1IKB7_9CHLO</name>